<feature type="transmembrane region" description="Helical" evidence="8">
    <location>
        <begin position="334"/>
        <end position="353"/>
    </location>
</feature>
<feature type="transmembrane region" description="Helical" evidence="8">
    <location>
        <begin position="394"/>
        <end position="414"/>
    </location>
</feature>
<dbReference type="SUPFAM" id="SSF82866">
    <property type="entry name" value="Multidrug efflux transporter AcrB transmembrane domain"/>
    <property type="match status" value="2"/>
</dbReference>
<dbReference type="Gene3D" id="3.30.2090.10">
    <property type="entry name" value="Multidrug efflux transporter AcrB TolC docking domain, DN and DC subdomains"/>
    <property type="match status" value="2"/>
</dbReference>
<evidence type="ECO:0000256" key="8">
    <source>
        <dbReference type="SAM" id="Phobius"/>
    </source>
</evidence>
<feature type="transmembrane region" description="Helical" evidence="8">
    <location>
        <begin position="435"/>
        <end position="454"/>
    </location>
</feature>
<keyword evidence="7 8" id="KW-0472">Membrane</keyword>
<accession>A0ABR5NP59</accession>
<keyword evidence="10" id="KW-1185">Reference proteome</keyword>
<name>A0ABR5NP59_9GAMM</name>
<protein>
    <submittedName>
        <fullName evidence="9">Heavy metal resistance protein CzcA</fullName>
    </submittedName>
</protein>
<evidence type="ECO:0000256" key="5">
    <source>
        <dbReference type="ARBA" id="ARBA00022692"/>
    </source>
</evidence>
<evidence type="ECO:0000256" key="1">
    <source>
        <dbReference type="ARBA" id="ARBA00004651"/>
    </source>
</evidence>
<keyword evidence="3" id="KW-0813">Transport</keyword>
<dbReference type="Gene3D" id="3.30.70.1320">
    <property type="entry name" value="Multidrug efflux transporter AcrB pore domain like"/>
    <property type="match status" value="1"/>
</dbReference>
<dbReference type="NCBIfam" id="TIGR00914">
    <property type="entry name" value="2A0601"/>
    <property type="match status" value="1"/>
</dbReference>
<feature type="transmembrane region" description="Helical" evidence="8">
    <location>
        <begin position="960"/>
        <end position="979"/>
    </location>
</feature>
<feature type="transmembrane region" description="Helical" evidence="8">
    <location>
        <begin position="360"/>
        <end position="382"/>
    </location>
</feature>
<dbReference type="InterPro" id="IPR027463">
    <property type="entry name" value="AcrB_DN_DC_subdom"/>
</dbReference>
<dbReference type="Gene3D" id="3.30.70.1440">
    <property type="entry name" value="Multidrug efflux transporter AcrB pore domain"/>
    <property type="match status" value="1"/>
</dbReference>
<dbReference type="InterPro" id="IPR001036">
    <property type="entry name" value="Acrflvin-R"/>
</dbReference>
<evidence type="ECO:0000256" key="6">
    <source>
        <dbReference type="ARBA" id="ARBA00022989"/>
    </source>
</evidence>
<dbReference type="Gene3D" id="1.20.1640.10">
    <property type="entry name" value="Multidrug efflux transporter AcrB transmembrane domain"/>
    <property type="match status" value="2"/>
</dbReference>
<feature type="transmembrane region" description="Helical" evidence="8">
    <location>
        <begin position="888"/>
        <end position="910"/>
    </location>
</feature>
<dbReference type="Proteomes" id="UP000050902">
    <property type="component" value="Unassembled WGS sequence"/>
</dbReference>
<feature type="transmembrane region" description="Helical" evidence="8">
    <location>
        <begin position="528"/>
        <end position="546"/>
    </location>
</feature>
<gene>
    <name evidence="9" type="ORF">ABB22_01415</name>
</gene>
<comment type="caution">
    <text evidence="9">The sequence shown here is derived from an EMBL/GenBank/DDBJ whole genome shotgun (WGS) entry which is preliminary data.</text>
</comment>
<feature type="transmembrane region" description="Helical" evidence="8">
    <location>
        <begin position="474"/>
        <end position="494"/>
    </location>
</feature>
<dbReference type="Pfam" id="PF00873">
    <property type="entry name" value="ACR_tran"/>
    <property type="match status" value="1"/>
</dbReference>
<dbReference type="SUPFAM" id="SSF82693">
    <property type="entry name" value="Multidrug efflux transporter AcrB pore domain, PN1, PN2, PC1 and PC2 subdomains"/>
    <property type="match status" value="3"/>
</dbReference>
<dbReference type="SUPFAM" id="SSF82714">
    <property type="entry name" value="Multidrug efflux transporter AcrB TolC docking domain, DN and DC subdomains"/>
    <property type="match status" value="2"/>
</dbReference>
<sequence>MIDRLVSWCLRQPVMVMLALVLFIGAALVAFRELPVEAFPDVSDTQVTVVSLYPGRAAEEVEREVTMPLEVALSGIPHSVRVFSHTQFGLSMVILTFDDGADDYFARAQVLERLQDVDLPEGVHPGIEPMSSAVGEIYRYVLRGEHMSPTELRTLQEWVMARQLRTVPGVADVIGFGGWLRAFQVQPDLDRLRDRGVSLEDFAKALQEGSSNAGGGYVEKGQQQYLIRGVGLLGSPEDIGRIVVAERDGAPVLVRDLATVADTGLPRQGLVGHDGNDDAVFGMVLMRKGENPSRVLDALHERIAQIEKNQLPAGVSIEPFYDRSWLVSTTLRTVFGNLVEGAVLVFLVLWLFLYNPRAALIVAAMMPLALLSTFLGLRLWGVPANLLSLGAMDFGIIIDGAVIVTEHIVARLALLPPGSDRRSKLDTVLSATREVGRPTFFSMLIIIAAHIPIFTLQRHEGRMFAPMAYSVTSALIGALILALTVVPLLCYWWLGRGKPPRADNPLMRRLSGWYRPVLERALAQPKTVALSALAILAVTLALGTRLGSEFLPELDEGSIWLTATLDPSTSLSEAQAQSRRIRELVGQMPEVSTVVAKLGRPEDGSDAKGANQIEALVALRPEKEWRSGLNKAQLVARMQRTLEQRIPGPEFSISQPVRDNILESISQIKGQIVIKISGDDLDQLNAQAQQVLAQVRDVEGVESAFIDRDGSLPQLHIDIDRERAARYGLSVKAIDEVIETALGGREVGELWQGERRFPVTLRLADGDRELQRLKQVPVDIGQGRTVTLGDVADFGMASGAINISRDNGQRVKAISVFIAGRDMGSVVADMRQRVDASLRLPPGYGVSWSGEFENQQRAMRRLAWVVPLSVLIIFVLLFDAFKDVTSAGLILANVPFAMIGGILALLLTGIPLSVSAAIGFIALFGQAVLNGVVMLSRFGQLREQGLPLYESVVQGSLQRLRTVLMTALLAMFGLLPMATSHAIGAETQKPLAVVVIGGLISAMLLTLVVLPALYYWVHRRRERREAAPA</sequence>
<evidence type="ECO:0000256" key="4">
    <source>
        <dbReference type="ARBA" id="ARBA00022475"/>
    </source>
</evidence>
<feature type="transmembrane region" description="Helical" evidence="8">
    <location>
        <begin position="991"/>
        <end position="1017"/>
    </location>
</feature>
<dbReference type="InterPro" id="IPR004763">
    <property type="entry name" value="CusA-like"/>
</dbReference>
<dbReference type="RefSeq" id="WP_055767059.1">
    <property type="nucleotide sequence ID" value="NZ_LDJG01000002.1"/>
</dbReference>
<keyword evidence="4" id="KW-1003">Cell membrane</keyword>
<evidence type="ECO:0000313" key="10">
    <source>
        <dbReference type="Proteomes" id="UP000050902"/>
    </source>
</evidence>
<dbReference type="PRINTS" id="PR00702">
    <property type="entry name" value="ACRIFLAVINRP"/>
</dbReference>
<evidence type="ECO:0000313" key="9">
    <source>
        <dbReference type="EMBL" id="KRG60582.1"/>
    </source>
</evidence>
<feature type="transmembrane region" description="Helical" evidence="8">
    <location>
        <begin position="862"/>
        <end position="881"/>
    </location>
</feature>
<reference evidence="9 10" key="1">
    <citation type="submission" date="2015-05" db="EMBL/GenBank/DDBJ databases">
        <title>Genome sequencing and analysis of members of genus Stenotrophomonas.</title>
        <authorList>
            <person name="Patil P.P."/>
            <person name="Midha S."/>
            <person name="Patil P.B."/>
        </authorList>
    </citation>
    <scope>NUCLEOTIDE SEQUENCE [LARGE SCALE GENOMIC DNA]</scope>
    <source>
        <strain evidence="9 10">DSM 12575</strain>
    </source>
</reference>
<dbReference type="PANTHER" id="PTHR32063">
    <property type="match status" value="1"/>
</dbReference>
<evidence type="ECO:0000256" key="7">
    <source>
        <dbReference type="ARBA" id="ARBA00023136"/>
    </source>
</evidence>
<dbReference type="PANTHER" id="PTHR32063:SF12">
    <property type="entry name" value="CATION EFFLUX SYSTEM PROTEIN"/>
    <property type="match status" value="1"/>
</dbReference>
<comment type="similarity">
    <text evidence="2">Belongs to the resistance-nodulation-cell division (RND) (TC 2.A.6) family.</text>
</comment>
<evidence type="ECO:0000256" key="2">
    <source>
        <dbReference type="ARBA" id="ARBA00010942"/>
    </source>
</evidence>
<keyword evidence="6 8" id="KW-1133">Transmembrane helix</keyword>
<evidence type="ECO:0000256" key="3">
    <source>
        <dbReference type="ARBA" id="ARBA00022448"/>
    </source>
</evidence>
<proteinExistence type="inferred from homology"/>
<dbReference type="EMBL" id="LDJG01000002">
    <property type="protein sequence ID" value="KRG60582.1"/>
    <property type="molecule type" value="Genomic_DNA"/>
</dbReference>
<dbReference type="Gene3D" id="3.30.70.1430">
    <property type="entry name" value="Multidrug efflux transporter AcrB pore domain"/>
    <property type="match status" value="2"/>
</dbReference>
<comment type="subcellular location">
    <subcellularLocation>
        <location evidence="1">Cell membrane</location>
        <topology evidence="1">Multi-pass membrane protein</topology>
    </subcellularLocation>
</comment>
<keyword evidence="5 8" id="KW-0812">Transmembrane</keyword>
<organism evidence="9 10">
    <name type="scientific">Stenotrophomonas nitritireducens</name>
    <dbReference type="NCBI Taxonomy" id="83617"/>
    <lineage>
        <taxon>Bacteria</taxon>
        <taxon>Pseudomonadati</taxon>
        <taxon>Pseudomonadota</taxon>
        <taxon>Gammaproteobacteria</taxon>
        <taxon>Lysobacterales</taxon>
        <taxon>Lysobacteraceae</taxon>
        <taxon>Stenotrophomonas</taxon>
    </lineage>
</organism>
<feature type="transmembrane region" description="Helical" evidence="8">
    <location>
        <begin position="916"/>
        <end position="939"/>
    </location>
</feature>